<dbReference type="AlphaFoldDB" id="A0A345ZV36"/>
<dbReference type="PANTHER" id="PTHR23028:SF131">
    <property type="entry name" value="BLR2367 PROTEIN"/>
    <property type="match status" value="1"/>
</dbReference>
<keyword evidence="4" id="KW-1185">Reference proteome</keyword>
<feature type="transmembrane region" description="Helical" evidence="1">
    <location>
        <begin position="294"/>
        <end position="314"/>
    </location>
</feature>
<feature type="transmembrane region" description="Helical" evidence="1">
    <location>
        <begin position="43"/>
        <end position="62"/>
    </location>
</feature>
<feature type="transmembrane region" description="Helical" evidence="1">
    <location>
        <begin position="200"/>
        <end position="217"/>
    </location>
</feature>
<evidence type="ECO:0000313" key="3">
    <source>
        <dbReference type="EMBL" id="AXK80783.1"/>
    </source>
</evidence>
<evidence type="ECO:0000256" key="1">
    <source>
        <dbReference type="SAM" id="Phobius"/>
    </source>
</evidence>
<evidence type="ECO:0000259" key="2">
    <source>
        <dbReference type="Pfam" id="PF01757"/>
    </source>
</evidence>
<accession>A0A345ZV36</accession>
<feature type="transmembrane region" description="Helical" evidence="1">
    <location>
        <begin position="229"/>
        <end position="247"/>
    </location>
</feature>
<keyword evidence="1" id="KW-0472">Membrane</keyword>
<proteinExistence type="predicted"/>
<dbReference type="EMBL" id="CP031417">
    <property type="protein sequence ID" value="AXK80783.1"/>
    <property type="molecule type" value="Genomic_DNA"/>
</dbReference>
<dbReference type="Pfam" id="PF01757">
    <property type="entry name" value="Acyl_transf_3"/>
    <property type="match status" value="1"/>
</dbReference>
<feature type="transmembrane region" description="Helical" evidence="1">
    <location>
        <begin position="83"/>
        <end position="101"/>
    </location>
</feature>
<dbReference type="PANTHER" id="PTHR23028">
    <property type="entry name" value="ACETYLTRANSFERASE"/>
    <property type="match status" value="1"/>
</dbReference>
<reference evidence="3 4" key="1">
    <citation type="submission" date="2018-07" db="EMBL/GenBank/DDBJ databases">
        <authorList>
            <person name="Quirk P.G."/>
            <person name="Krulwich T.A."/>
        </authorList>
    </citation>
    <scope>NUCLEOTIDE SEQUENCE [LARGE SCALE GENOMIC DNA]</scope>
    <source>
        <strain evidence="3 4">CC-BB4</strain>
    </source>
</reference>
<protein>
    <submittedName>
        <fullName evidence="3">Acyltransferase</fullName>
    </submittedName>
</protein>
<feature type="domain" description="Acyltransferase 3" evidence="2">
    <location>
        <begin position="8"/>
        <end position="319"/>
    </location>
</feature>
<keyword evidence="3" id="KW-0012">Acyltransferase</keyword>
<dbReference type="GO" id="GO:0016020">
    <property type="term" value="C:membrane"/>
    <property type="evidence" value="ECO:0007669"/>
    <property type="project" value="TreeGrafter"/>
</dbReference>
<sequence>MAKAMRFEALDSWRGICALCVVMFHFIGMMPSSLETSPFLRNSYLFVDFFFVLSGFVLCHSYRGKIVNPSDMLRFAIRRAGRVWPLHAVVLASFIALVVWINRLPHPEDLDLTVSGTVYSIDAIIPSALLLNAMGLVHGNVWNGPAWSIGAEFYVYLLFALLLLFSGRRLVLPCLALAVAGLILLHRWAPALMNSTWDYGIIRCIAGFFGGVVAFHVHEVTGQRGFFRATMWELGAIVVAVLFVIFAGDGADAVSPLSLAAPVVFGAAVIIFAGQQGLISLVLRARPFKALGRYSFSIYMIHQPLLIMLCYGLWSGGYYTKAFEGAVTQPWMGSVDLVMVDFMLAVVVLAAASYRFIEVPARRAFNRLADRPFAFRFSRKDRLAYDRSARLPYRLGVADHALDRG</sequence>
<evidence type="ECO:0000313" key="4">
    <source>
        <dbReference type="Proteomes" id="UP000254889"/>
    </source>
</evidence>
<name>A0A345ZV36_9HYPH</name>
<feature type="transmembrane region" description="Helical" evidence="1">
    <location>
        <begin position="170"/>
        <end position="188"/>
    </location>
</feature>
<keyword evidence="1" id="KW-1133">Transmembrane helix</keyword>
<gene>
    <name evidence="3" type="ORF">DW352_09850</name>
</gene>
<dbReference type="InterPro" id="IPR002656">
    <property type="entry name" value="Acyl_transf_3_dom"/>
</dbReference>
<feature type="transmembrane region" description="Helical" evidence="1">
    <location>
        <begin position="12"/>
        <end position="31"/>
    </location>
</feature>
<keyword evidence="3" id="KW-0808">Transferase</keyword>
<dbReference type="KEGG" id="ptaw:DW352_09850"/>
<dbReference type="Proteomes" id="UP000254889">
    <property type="component" value="Chromosome"/>
</dbReference>
<organism evidence="3 4">
    <name type="scientific">Pseudolabrys taiwanensis</name>
    <dbReference type="NCBI Taxonomy" id="331696"/>
    <lineage>
        <taxon>Bacteria</taxon>
        <taxon>Pseudomonadati</taxon>
        <taxon>Pseudomonadota</taxon>
        <taxon>Alphaproteobacteria</taxon>
        <taxon>Hyphomicrobiales</taxon>
        <taxon>Xanthobacteraceae</taxon>
        <taxon>Pseudolabrys</taxon>
    </lineage>
</organism>
<feature type="transmembrane region" description="Helical" evidence="1">
    <location>
        <begin position="259"/>
        <end position="282"/>
    </location>
</feature>
<dbReference type="OrthoDB" id="9796461at2"/>
<dbReference type="GO" id="GO:0000271">
    <property type="term" value="P:polysaccharide biosynthetic process"/>
    <property type="evidence" value="ECO:0007669"/>
    <property type="project" value="TreeGrafter"/>
</dbReference>
<dbReference type="RefSeq" id="WP_115690762.1">
    <property type="nucleotide sequence ID" value="NZ_CP031417.1"/>
</dbReference>
<dbReference type="GO" id="GO:0016747">
    <property type="term" value="F:acyltransferase activity, transferring groups other than amino-acyl groups"/>
    <property type="evidence" value="ECO:0007669"/>
    <property type="project" value="InterPro"/>
</dbReference>
<feature type="transmembrane region" description="Helical" evidence="1">
    <location>
        <begin position="334"/>
        <end position="357"/>
    </location>
</feature>
<dbReference type="InterPro" id="IPR050879">
    <property type="entry name" value="Acyltransferase_3"/>
</dbReference>
<feature type="transmembrane region" description="Helical" evidence="1">
    <location>
        <begin position="146"/>
        <end position="165"/>
    </location>
</feature>
<keyword evidence="1" id="KW-0812">Transmembrane</keyword>